<reference evidence="3 4" key="2">
    <citation type="submission" date="2024-07" db="EMBL/GenBank/DDBJ databases">
        <authorList>
            <person name="Akdeniz Z."/>
        </authorList>
    </citation>
    <scope>NUCLEOTIDE SEQUENCE [LARGE SCALE GENOMIC DNA]</scope>
</reference>
<dbReference type="Proteomes" id="UP001642409">
    <property type="component" value="Unassembled WGS sequence"/>
</dbReference>
<name>A0AA86Q4Y3_9EUKA</name>
<organism evidence="2">
    <name type="scientific">Hexamita inflata</name>
    <dbReference type="NCBI Taxonomy" id="28002"/>
    <lineage>
        <taxon>Eukaryota</taxon>
        <taxon>Metamonada</taxon>
        <taxon>Diplomonadida</taxon>
        <taxon>Hexamitidae</taxon>
        <taxon>Hexamitinae</taxon>
        <taxon>Hexamita</taxon>
    </lineage>
</organism>
<proteinExistence type="predicted"/>
<comment type="caution">
    <text evidence="2">The sequence shown here is derived from an EMBL/GenBank/DDBJ whole genome shotgun (WGS) entry which is preliminary data.</text>
</comment>
<dbReference type="EMBL" id="CAXDID020000224">
    <property type="protein sequence ID" value="CAL6059124.1"/>
    <property type="molecule type" value="Genomic_DNA"/>
</dbReference>
<dbReference type="AlphaFoldDB" id="A0AA86Q4Y3"/>
<evidence type="ECO:0000313" key="3">
    <source>
        <dbReference type="EMBL" id="CAL6059124.1"/>
    </source>
</evidence>
<sequence>MKAPNSAAQLVQLIGHFRRDSQIQAINSFKLYGEQLLQAEMNGETKQMQEKALQVSEKTKIMYDTMLDQFNWLCIVAPEFKIDATTAFENLTQEFGDCTFVHDQNSQLTYLRADPEPYKLLSEILVGLNNTDVLTGKRDKKNIEIRNEIQKIYLNEECALCDSENEPHLLCDQIIKLEKEIIQQKEINEAARLQMLQEEQNYELFKQQNASVSQQQIDELIEKIVTENSYHIRDQIIQDMQQKLEKIQPKQGKQQSESEQVQQLERLKSELNVNIDVNNVIGQLTVFLESVVPSKQSDLPQIEGAPVTLVNNLKLSQEKFKSLDLKLRQILSRIESPTDSVSEILSSARSELDDFQQKLQLLNGFNAQHVISSLINKFSTSPKELNTSQLQDLIKNARITDTSKFSQIVQQINEQISLYQIQPVQLPIVPTNTKQQFSLLNDLLNAQINAEQLQNQFEQRLNLKEAQKNETQNAKIIQKIKDLDERKLCNVCWKRKFEYLHQESGQPVCADCREQDQIDLYIKAIL</sequence>
<gene>
    <name evidence="2" type="ORF">HINF_LOCUS40099</name>
    <name evidence="3" type="ORF">HINF_LOCUS48597</name>
</gene>
<reference evidence="2" key="1">
    <citation type="submission" date="2023-06" db="EMBL/GenBank/DDBJ databases">
        <authorList>
            <person name="Kurt Z."/>
        </authorList>
    </citation>
    <scope>NUCLEOTIDE SEQUENCE</scope>
</reference>
<dbReference type="EMBL" id="CATOUU010000832">
    <property type="protein sequence ID" value="CAI9952454.1"/>
    <property type="molecule type" value="Genomic_DNA"/>
</dbReference>
<accession>A0AA86Q4Y3</accession>
<evidence type="ECO:0000313" key="4">
    <source>
        <dbReference type="Proteomes" id="UP001642409"/>
    </source>
</evidence>
<keyword evidence="1" id="KW-0175">Coiled coil</keyword>
<feature type="coiled-coil region" evidence="1">
    <location>
        <begin position="450"/>
        <end position="486"/>
    </location>
</feature>
<feature type="coiled-coil region" evidence="1">
    <location>
        <begin position="174"/>
        <end position="208"/>
    </location>
</feature>
<evidence type="ECO:0000256" key="1">
    <source>
        <dbReference type="SAM" id="Coils"/>
    </source>
</evidence>
<protein>
    <submittedName>
        <fullName evidence="2">Uncharacterized protein</fullName>
    </submittedName>
</protein>
<keyword evidence="4" id="KW-1185">Reference proteome</keyword>
<evidence type="ECO:0000313" key="2">
    <source>
        <dbReference type="EMBL" id="CAI9952454.1"/>
    </source>
</evidence>